<comment type="caution">
    <text evidence="3">The sequence shown here is derived from an EMBL/GenBank/DDBJ whole genome shotgun (WGS) entry which is preliminary data.</text>
</comment>
<keyword evidence="4" id="KW-1185">Reference proteome</keyword>
<reference evidence="3 4" key="1">
    <citation type="submission" date="2019-08" db="EMBL/GenBank/DDBJ databases">
        <title>Deep-cultivation of Planctomycetes and their phenomic and genomic characterization uncovers novel biology.</title>
        <authorList>
            <person name="Wiegand S."/>
            <person name="Jogler M."/>
            <person name="Boedeker C."/>
            <person name="Pinto D."/>
            <person name="Vollmers J."/>
            <person name="Rivas-Marin E."/>
            <person name="Kohn T."/>
            <person name="Peeters S.H."/>
            <person name="Heuer A."/>
            <person name="Rast P."/>
            <person name="Oberbeckmann S."/>
            <person name="Bunk B."/>
            <person name="Jeske O."/>
            <person name="Meyerdierks A."/>
            <person name="Storesund J.E."/>
            <person name="Kallscheuer N."/>
            <person name="Luecker S."/>
            <person name="Lage O.M."/>
            <person name="Pohl T."/>
            <person name="Merkel B.J."/>
            <person name="Hornburger P."/>
            <person name="Mueller R.-W."/>
            <person name="Bruemmer F."/>
            <person name="Labrenz M."/>
            <person name="Spormann A.M."/>
            <person name="Op Den Camp H."/>
            <person name="Overmann J."/>
            <person name="Amann R."/>
            <person name="Jetten M.S.M."/>
            <person name="Mascher T."/>
            <person name="Medema M.H."/>
            <person name="Devos D.P."/>
            <person name="Kaster A.-K."/>
            <person name="Ovreas L."/>
            <person name="Rohde M."/>
            <person name="Galperin M.Y."/>
            <person name="Jogler C."/>
        </authorList>
    </citation>
    <scope>NUCLEOTIDE SEQUENCE [LARGE SCALE GENOMIC DNA]</scope>
    <source>
        <strain evidence="3 4">LF1</strain>
    </source>
</reference>
<keyword evidence="2" id="KW-0472">Membrane</keyword>
<evidence type="ECO:0000313" key="4">
    <source>
        <dbReference type="Proteomes" id="UP000322699"/>
    </source>
</evidence>
<dbReference type="OrthoDB" id="240531at2"/>
<feature type="compositionally biased region" description="Polar residues" evidence="1">
    <location>
        <begin position="1"/>
        <end position="15"/>
    </location>
</feature>
<feature type="transmembrane region" description="Helical" evidence="2">
    <location>
        <begin position="359"/>
        <end position="378"/>
    </location>
</feature>
<protein>
    <submittedName>
        <fullName evidence="3">Uncharacterized protein</fullName>
    </submittedName>
</protein>
<dbReference type="AlphaFoldDB" id="A0A5B1CIX7"/>
<feature type="region of interest" description="Disordered" evidence="1">
    <location>
        <begin position="1"/>
        <end position="28"/>
    </location>
</feature>
<dbReference type="RefSeq" id="WP_068261274.1">
    <property type="nucleotide sequence ID" value="NZ_LWSK01000023.1"/>
</dbReference>
<name>A0A5B1CIX7_9BACT</name>
<organism evidence="3 4">
    <name type="scientific">Rubripirellula obstinata</name>
    <dbReference type="NCBI Taxonomy" id="406547"/>
    <lineage>
        <taxon>Bacteria</taxon>
        <taxon>Pseudomonadati</taxon>
        <taxon>Planctomycetota</taxon>
        <taxon>Planctomycetia</taxon>
        <taxon>Pirellulales</taxon>
        <taxon>Pirellulaceae</taxon>
        <taxon>Rubripirellula</taxon>
    </lineage>
</organism>
<evidence type="ECO:0000256" key="1">
    <source>
        <dbReference type="SAM" id="MobiDB-lite"/>
    </source>
</evidence>
<evidence type="ECO:0000313" key="3">
    <source>
        <dbReference type="EMBL" id="KAA1259679.1"/>
    </source>
</evidence>
<accession>A0A5B1CIX7</accession>
<gene>
    <name evidence="3" type="ORF">LF1_22140</name>
</gene>
<dbReference type="EMBL" id="VRLW01000001">
    <property type="protein sequence ID" value="KAA1259679.1"/>
    <property type="molecule type" value="Genomic_DNA"/>
</dbReference>
<dbReference type="Proteomes" id="UP000322699">
    <property type="component" value="Unassembled WGS sequence"/>
</dbReference>
<keyword evidence="2" id="KW-1133">Transmembrane helix</keyword>
<proteinExistence type="predicted"/>
<sequence length="420" mass="46249">MRIPSQFNDGNLYSQRQDRPEAGGASSRLKKTRLKKSGWLGNQHRQVVRMILALVLVMVVINAAAKPEFYQPFFVPPAVDPASLNQASLLDPSKASKPEVEIPEQVRQQSAEYAASLSADEQISLARSLIRSLDRFQNNEPNPSLAKQFDQIPIDRAEIPLDSMTKLLIRSLIVEAEKRVVDGAVWRSGDRDALRLRLLMIGQEIVAANTPPAAIVGVLSLLQQPEAFRGQAVRIHGQVARVQLISEGSNKNDPLPDYWQLWIRPSSGADRPVVALVTSLPDKLKRFHKLKRFQEGGSQNDAPRVVVQGSFFKRLAYQSSIGADLAPVVVGKLWQPESMAAASVGQSKNANEVGTIRPFVVILGAIFVGIVLAGLVVWRTAASAKRARLVRHDRDSDVLIVPPKLQDLNLEDPVVKSNHP</sequence>
<keyword evidence="2" id="KW-0812">Transmembrane</keyword>
<evidence type="ECO:0000256" key="2">
    <source>
        <dbReference type="SAM" id="Phobius"/>
    </source>
</evidence>